<keyword evidence="1" id="KW-0547">Nucleotide-binding</keyword>
<dbReference type="InterPro" id="IPR000212">
    <property type="entry name" value="DNA_helicase_UvrD/REP"/>
</dbReference>
<dbReference type="GO" id="GO:0005524">
    <property type="term" value="F:ATP binding"/>
    <property type="evidence" value="ECO:0007669"/>
    <property type="project" value="UniProtKB-KW"/>
</dbReference>
<gene>
    <name evidence="6" type="ORF">AFK71_02860</name>
</gene>
<evidence type="ECO:0000256" key="1">
    <source>
        <dbReference type="ARBA" id="ARBA00022741"/>
    </source>
</evidence>
<dbReference type="Gene3D" id="3.40.50.300">
    <property type="entry name" value="P-loop containing nucleotide triphosphate hydrolases"/>
    <property type="match status" value="1"/>
</dbReference>
<protein>
    <recommendedName>
        <fullName evidence="5">UvrD-like helicase ATP-binding domain-containing protein</fullName>
    </recommendedName>
</protein>
<dbReference type="GO" id="GO:0016787">
    <property type="term" value="F:hydrolase activity"/>
    <property type="evidence" value="ECO:0007669"/>
    <property type="project" value="UniProtKB-KW"/>
</dbReference>
<dbReference type="PATRIC" id="fig|1473.5.peg.3486"/>
<keyword evidence="3" id="KW-0347">Helicase</keyword>
<evidence type="ECO:0000313" key="7">
    <source>
        <dbReference type="Proteomes" id="UP000036780"/>
    </source>
</evidence>
<reference evidence="7" key="1">
    <citation type="submission" date="2015-07" db="EMBL/GenBank/DDBJ databases">
        <title>Fjat-10053 dsm26.</title>
        <authorList>
            <person name="Liu B."/>
            <person name="Wang J."/>
            <person name="Zhu Y."/>
            <person name="Liu G."/>
            <person name="Chen Q."/>
            <person name="Chen Z."/>
            <person name="Lan J."/>
            <person name="Che J."/>
            <person name="Ge C."/>
            <person name="Shi H."/>
            <person name="Pan Z."/>
            <person name="Liu X."/>
        </authorList>
    </citation>
    <scope>NUCLEOTIDE SEQUENCE [LARGE SCALE GENOMIC DNA]</scope>
    <source>
        <strain evidence="7">DSM 26</strain>
    </source>
</reference>
<dbReference type="Pfam" id="PF00580">
    <property type="entry name" value="UvrD-helicase"/>
    <property type="match status" value="1"/>
</dbReference>
<keyword evidence="7" id="KW-1185">Reference proteome</keyword>
<sequence length="131" mass="14761">MKRKLSNSLIIAAAGSGKTTELIKQIIQKANILPNDKYLVVITYTNSATNEILERLQKKVSVQPNIFVGTIHSFLIKFLIKPYGKVLGLVPNELIITDYEIKVNKSSKNKFVEKNMIVSTFLRKESLPTII</sequence>
<dbReference type="PANTHER" id="PTHR11070:SF2">
    <property type="entry name" value="ATP-DEPENDENT DNA HELICASE SRS2"/>
    <property type="match status" value="1"/>
</dbReference>
<dbReference type="Proteomes" id="UP000036780">
    <property type="component" value="Unassembled WGS sequence"/>
</dbReference>
<dbReference type="InterPro" id="IPR027417">
    <property type="entry name" value="P-loop_NTPase"/>
</dbReference>
<evidence type="ECO:0000256" key="3">
    <source>
        <dbReference type="ARBA" id="ARBA00022806"/>
    </source>
</evidence>
<keyword evidence="4" id="KW-0067">ATP-binding</keyword>
<evidence type="ECO:0000256" key="4">
    <source>
        <dbReference type="ARBA" id="ARBA00022840"/>
    </source>
</evidence>
<comment type="caution">
    <text evidence="6">The sequence shown here is derived from an EMBL/GenBank/DDBJ whole genome shotgun (WGS) entry which is preliminary data.</text>
</comment>
<feature type="domain" description="UvrD-like helicase ATP-binding" evidence="5">
    <location>
        <begin position="6"/>
        <end position="97"/>
    </location>
</feature>
<dbReference type="GO" id="GO:0003677">
    <property type="term" value="F:DNA binding"/>
    <property type="evidence" value="ECO:0007669"/>
    <property type="project" value="InterPro"/>
</dbReference>
<keyword evidence="2" id="KW-0378">Hydrolase</keyword>
<dbReference type="GeneID" id="66869480"/>
<dbReference type="EMBL" id="LGTO01000004">
    <property type="protein sequence ID" value="KNE21780.1"/>
    <property type="molecule type" value="Genomic_DNA"/>
</dbReference>
<dbReference type="PANTHER" id="PTHR11070">
    <property type="entry name" value="UVRD / RECB / PCRA DNA HELICASE FAMILY MEMBER"/>
    <property type="match status" value="1"/>
</dbReference>
<evidence type="ECO:0000256" key="2">
    <source>
        <dbReference type="ARBA" id="ARBA00022801"/>
    </source>
</evidence>
<evidence type="ECO:0000313" key="6">
    <source>
        <dbReference type="EMBL" id="KNE21780.1"/>
    </source>
</evidence>
<dbReference type="RefSeq" id="WP_050350051.1">
    <property type="nucleotide sequence ID" value="NZ_CP073011.1"/>
</dbReference>
<evidence type="ECO:0000259" key="5">
    <source>
        <dbReference type="Pfam" id="PF00580"/>
    </source>
</evidence>
<accession>A0A0L0QSU3</accession>
<dbReference type="GO" id="GO:0043138">
    <property type="term" value="F:3'-5' DNA helicase activity"/>
    <property type="evidence" value="ECO:0007669"/>
    <property type="project" value="TreeGrafter"/>
</dbReference>
<dbReference type="AlphaFoldDB" id="A0A0L0QSU3"/>
<dbReference type="GO" id="GO:0000725">
    <property type="term" value="P:recombinational repair"/>
    <property type="evidence" value="ECO:0007669"/>
    <property type="project" value="TreeGrafter"/>
</dbReference>
<dbReference type="OrthoDB" id="9765670at2"/>
<dbReference type="InterPro" id="IPR014016">
    <property type="entry name" value="UvrD-like_ATP-bd"/>
</dbReference>
<organism evidence="6 7">
    <name type="scientific">Virgibacillus pantothenticus</name>
    <dbReference type="NCBI Taxonomy" id="1473"/>
    <lineage>
        <taxon>Bacteria</taxon>
        <taxon>Bacillati</taxon>
        <taxon>Bacillota</taxon>
        <taxon>Bacilli</taxon>
        <taxon>Bacillales</taxon>
        <taxon>Bacillaceae</taxon>
        <taxon>Virgibacillus</taxon>
    </lineage>
</organism>
<proteinExistence type="predicted"/>
<dbReference type="SUPFAM" id="SSF52540">
    <property type="entry name" value="P-loop containing nucleoside triphosphate hydrolases"/>
    <property type="match status" value="1"/>
</dbReference>
<name>A0A0L0QSU3_VIRPA</name>